<dbReference type="eggNOG" id="COG1861">
    <property type="taxonomic scope" value="Bacteria"/>
</dbReference>
<evidence type="ECO:0000313" key="4">
    <source>
        <dbReference type="Proteomes" id="UP000006427"/>
    </source>
</evidence>
<dbReference type="PaxDb" id="469381-Dpep_0510"/>
<proteinExistence type="predicted"/>
<dbReference type="Pfam" id="PF24391">
    <property type="entry name" value="HD-CE"/>
    <property type="match status" value="1"/>
</dbReference>
<evidence type="ECO:0000259" key="2">
    <source>
        <dbReference type="Pfam" id="PF24391"/>
    </source>
</evidence>
<dbReference type="Gene3D" id="3.40.50.10770">
    <property type="entry name" value="Hypothetical protein VC1899 like domain (Restriction endonuclease-like)"/>
    <property type="match status" value="1"/>
</dbReference>
<dbReference type="InterPro" id="IPR056471">
    <property type="entry name" value="HD-CE"/>
</dbReference>
<organism evidence="3 4">
    <name type="scientific">Dethiosulfovibrio peptidovorans DSM 11002</name>
    <dbReference type="NCBI Taxonomy" id="469381"/>
    <lineage>
        <taxon>Bacteria</taxon>
        <taxon>Thermotogati</taxon>
        <taxon>Synergistota</taxon>
        <taxon>Synergistia</taxon>
        <taxon>Synergistales</taxon>
        <taxon>Dethiosulfovibrionaceae</taxon>
        <taxon>Dethiosulfovibrio</taxon>
    </lineage>
</organism>
<feature type="domain" description="CRISPR system ring nuclease SSO1393-like" evidence="1">
    <location>
        <begin position="171"/>
        <end position="239"/>
    </location>
</feature>
<dbReference type="Proteomes" id="UP000006427">
    <property type="component" value="Unassembled WGS sequence"/>
</dbReference>
<dbReference type="EMBL" id="ABTR02000001">
    <property type="protein sequence ID" value="EFC90540.1"/>
    <property type="molecule type" value="Genomic_DNA"/>
</dbReference>
<dbReference type="Pfam" id="PF09651">
    <property type="entry name" value="Cas_APE2256"/>
    <property type="match status" value="1"/>
</dbReference>
<gene>
    <name evidence="3" type="ORF">Dpep_0510</name>
</gene>
<dbReference type="InterPro" id="IPR013442">
    <property type="entry name" value="SSO1393-like"/>
</dbReference>
<dbReference type="AlphaFoldDB" id="D2Z4Y1"/>
<evidence type="ECO:0000313" key="3">
    <source>
        <dbReference type="EMBL" id="EFC90540.1"/>
    </source>
</evidence>
<accession>D2Z4Y1</accession>
<reference evidence="3 4" key="1">
    <citation type="journal article" date="2010" name="Stand. Genomic Sci.">
        <title>Permanent draft genome sequence of Dethiosulfovibrio peptidovorans type strain (SEBR 4207).</title>
        <authorList>
            <person name="Labutti K."/>
            <person name="Mayilraj S."/>
            <person name="Clum A."/>
            <person name="Lucas S."/>
            <person name="Glavina Del Rio T."/>
            <person name="Nolan M."/>
            <person name="Tice H."/>
            <person name="Cheng J.F."/>
            <person name="Pitluck S."/>
            <person name="Liolios K."/>
            <person name="Ivanova N."/>
            <person name="Mavromatis K."/>
            <person name="Mikhailova N."/>
            <person name="Pati A."/>
            <person name="Goodwin L."/>
            <person name="Chen A."/>
            <person name="Palaniappan K."/>
            <person name="Land M."/>
            <person name="Hauser L."/>
            <person name="Chang Y.J."/>
            <person name="Jeffries C.D."/>
            <person name="Rohde M."/>
            <person name="Spring S."/>
            <person name="Goker M."/>
            <person name="Woyke T."/>
            <person name="Bristow J."/>
            <person name="Eisen J.A."/>
            <person name="Markowitz V."/>
            <person name="Hugenholtz P."/>
            <person name="Kyrpides N.C."/>
            <person name="Klenk H.P."/>
            <person name="Lapidus A."/>
        </authorList>
    </citation>
    <scope>NUCLEOTIDE SEQUENCE [LARGE SCALE GENOMIC DNA]</scope>
    <source>
        <strain evidence="3 4">DSM 11002</strain>
    </source>
</reference>
<dbReference type="STRING" id="469381.Dpep_0510"/>
<name>D2Z4Y1_9BACT</name>
<protein>
    <submittedName>
        <fullName evidence="3">Uncharacterized protein</fullName>
    </submittedName>
</protein>
<feature type="domain" description="HD-CE" evidence="2">
    <location>
        <begin position="357"/>
        <end position="518"/>
    </location>
</feature>
<comment type="caution">
    <text evidence="3">The sequence shown here is derived from an EMBL/GenBank/DDBJ whole genome shotgun (WGS) entry which is preliminary data.</text>
</comment>
<evidence type="ECO:0000259" key="1">
    <source>
        <dbReference type="Pfam" id="PF09651"/>
    </source>
</evidence>
<dbReference type="OrthoDB" id="41070at2"/>
<sequence length="806" mass="90844">MSSDKVRKIVMLCTVGTSVNGSLKKDLKVERYDKEIRKERVKKIKRTQDKLERLDFSKETLEEVVSLFSDQSYLPDKTRGSKSTASAIFFKDFNLESLLGNSFPSAEIQSTLGWLFSYYGNEEEISLEMHFFPSRDEYSIFNAYLSSYIVKFISEHGPWKHFVFDGFVEALDIVVKDADSLARAVDSLFSEFDNIKNKNITDHVQLICNGTGGYKAISSYVNLYGLINGFPSIYVFEENGAKTLDLMPLPISCAIGAMDEEISLLKGLRDLENPENRKGILDNKTLPRWVSGLFVDGQPSSLVDSLIEQYEKGRNQVTGSGKELLTRLKAIDSDLGTYLERLIQTSWSELWMGDQIPETVEHSRRHSKRLMEIAGNFLRALDQGTDGVSHIYMDKAIPLALLISAIYLHDIGHTALVYPIDPDKAKDAGAFPLSLFPSAVREVHHLLSAEMIRYRTENIDESEASTRGLLFPKAYSVLGDSDNLDWKKLESQIKILRKLLPEVCAGHRNYVRLNENVEFKEKKAVWQVGKFLMGEDRFEKTLLPLDKKLEKNYGPFFNETGETMTPDMTLTVTALLRVIDGCDVQSDRVVGDDHLIQRLQRTAYEAKTLEAQLPMFEDVLKEYVVDADGTPMSIRRCLEEICSEAGKLTPEAAKDGTMDDIDTNKIKRIGSSLYPSIFKILRSVKGEKSFNSLFEPDNVKVIQALSLANRIAFKWEQFLHFYKHRSVEVVLPVPAKKDGAGNDGGVKISLLSGKNGHSKEELRSIAKDIVEEVHRARGTIDGIKSPRDYLGGITVDTDPDVLENES</sequence>
<keyword evidence="4" id="KW-1185">Reference proteome</keyword>